<feature type="domain" description="Thioredoxin" evidence="1">
    <location>
        <begin position="1"/>
        <end position="134"/>
    </location>
</feature>
<dbReference type="CDD" id="cd02947">
    <property type="entry name" value="TRX_family"/>
    <property type="match status" value="1"/>
</dbReference>
<dbReference type="InterPro" id="IPR013766">
    <property type="entry name" value="Thioredoxin_domain"/>
</dbReference>
<dbReference type="EMBL" id="CAID01000005">
    <property type="protein sequence ID" value="CAL54245.1"/>
    <property type="molecule type" value="Genomic_DNA"/>
</dbReference>
<reference evidence="2 4" key="1">
    <citation type="journal article" date="2006" name="Proc. Natl. Acad. Sci. U.S.A.">
        <title>Genome analysis of the smallest free-living eukaryote Ostreococcus tauri unveils many unique features.</title>
        <authorList>
            <person name="Derelle E."/>
            <person name="Ferraz C."/>
            <person name="Rombauts S."/>
            <person name="Rouze P."/>
            <person name="Worden A.Z."/>
            <person name="Robbens S."/>
            <person name="Partensky F."/>
            <person name="Degroeve S."/>
            <person name="Echeynie S."/>
            <person name="Cooke R."/>
            <person name="Saeys Y."/>
            <person name="Wuyts J."/>
            <person name="Jabbari K."/>
            <person name="Bowler C."/>
            <person name="Panaud O."/>
            <person name="Piegu B."/>
            <person name="Ball S.G."/>
            <person name="Ral J.-P."/>
            <person name="Bouget F.-Y."/>
            <person name="Piganeau G."/>
            <person name="De Baets B."/>
            <person name="Picard A."/>
            <person name="Delseny M."/>
            <person name="Demaille J."/>
            <person name="Van de Peer Y."/>
            <person name="Moreau H."/>
        </authorList>
    </citation>
    <scope>NUCLEOTIDE SEQUENCE [LARGE SCALE GENOMIC DNA]</scope>
    <source>
        <strain evidence="2 4">OTTH0595</strain>
    </source>
</reference>
<evidence type="ECO:0000259" key="1">
    <source>
        <dbReference type="PROSITE" id="PS51352"/>
    </source>
</evidence>
<reference evidence="2" key="2">
    <citation type="journal article" date="2014" name="BMC Genomics">
        <title>An improved genome of the model marine alga Ostreococcus tauri unfolds by assessing Illumina de novo assemblies.</title>
        <authorList>
            <person name="Blanc-Mathieu R."/>
            <person name="Verhelst B."/>
            <person name="Derelle E."/>
            <person name="Rombauts S."/>
            <person name="Bouget F.Y."/>
            <person name="Carre I."/>
            <person name="Chateau A."/>
            <person name="Eyre-Walker A."/>
            <person name="Grimsley N."/>
            <person name="Moreau H."/>
            <person name="Piegu B."/>
            <person name="Rivals E."/>
            <person name="Schackwitz W."/>
            <person name="Van de Peer Y."/>
            <person name="Piganeau G."/>
        </authorList>
    </citation>
    <scope>NUCLEOTIDE SEQUENCE</scope>
    <source>
        <strain evidence="2">RCC4221</strain>
    </source>
</reference>
<gene>
    <name evidence="3" type="ORF">BE221DRAFT_70415</name>
    <name evidence="2" type="ORF">OT_ostta05g04720</name>
</gene>
<evidence type="ECO:0000313" key="2">
    <source>
        <dbReference type="EMBL" id="CAL54245.1"/>
    </source>
</evidence>
<dbReference type="FunCoup" id="Q018D0">
    <property type="interactions" value="7"/>
</dbReference>
<dbReference type="SUPFAM" id="SSF52833">
    <property type="entry name" value="Thioredoxin-like"/>
    <property type="match status" value="1"/>
</dbReference>
<name>Q018D0_OSTTA</name>
<dbReference type="PROSITE" id="PS51352">
    <property type="entry name" value="THIOREDOXIN_2"/>
    <property type="match status" value="1"/>
</dbReference>
<dbReference type="STRING" id="70448.Q018D0"/>
<dbReference type="Proteomes" id="UP000195557">
    <property type="component" value="Unassembled WGS sequence"/>
</dbReference>
<dbReference type="RefSeq" id="XP_003079587.1">
    <property type="nucleotide sequence ID" value="XM_003079539.1"/>
</dbReference>
<dbReference type="OrthoDB" id="2121326at2759"/>
<dbReference type="PANTHER" id="PTHR47571">
    <property type="entry name" value="THIOREDOXIN-LIKE 3-3"/>
    <property type="match status" value="1"/>
</dbReference>
<dbReference type="Gene3D" id="3.40.30.10">
    <property type="entry name" value="Glutaredoxin"/>
    <property type="match status" value="1"/>
</dbReference>
<dbReference type="Proteomes" id="UP000009170">
    <property type="component" value="Unassembled WGS sequence"/>
</dbReference>
<protein>
    <submittedName>
        <fullName evidence="3">Thioredoxin family protein</fullName>
    </submittedName>
    <submittedName>
        <fullName evidence="2">Thioredoxin-like fold</fullName>
    </submittedName>
</protein>
<proteinExistence type="predicted"/>
<accession>A0A454XPP5</accession>
<reference evidence="3" key="3">
    <citation type="submission" date="2017-04" db="EMBL/GenBank/DDBJ databases">
        <title>Population genomics of picophytoplankton unveils novel chromosome hypervariability.</title>
        <authorList>
            <consortium name="DOE Joint Genome Institute"/>
            <person name="Blanc-Mathieu R."/>
            <person name="Krasovec M."/>
            <person name="Hebrard M."/>
            <person name="Yau S."/>
            <person name="Desgranges E."/>
            <person name="Martin J."/>
            <person name="Schackwitz W."/>
            <person name="Kuo A."/>
            <person name="Salin G."/>
            <person name="Donnadieu C."/>
            <person name="Desdevises Y."/>
            <person name="Sanchez-Ferandin S."/>
            <person name="Moreau H."/>
            <person name="Rivals E."/>
            <person name="Grigoriev I.V."/>
            <person name="Grimsley N."/>
            <person name="Eyre-Walker A."/>
            <person name="Piganeau G."/>
        </authorList>
    </citation>
    <scope>NUCLEOTIDE SEQUENCE [LARGE SCALE GENOMIC DNA]</scope>
    <source>
        <strain evidence="3">RCC 1115</strain>
    </source>
</reference>
<dbReference type="EMBL" id="KZ155776">
    <property type="protein sequence ID" value="OUS47748.1"/>
    <property type="molecule type" value="Genomic_DNA"/>
</dbReference>
<evidence type="ECO:0000313" key="4">
    <source>
        <dbReference type="Proteomes" id="UP000009170"/>
    </source>
</evidence>
<dbReference type="KEGG" id="ota:OT_ostta05g04720"/>
<dbReference type="AlphaFoldDB" id="Q018D0"/>
<dbReference type="InterPro" id="IPR044193">
    <property type="entry name" value="TRL33"/>
</dbReference>
<dbReference type="PANTHER" id="PTHR47571:SF1">
    <property type="entry name" value="THIOREDOXIN-LIKE 3-3"/>
    <property type="match status" value="1"/>
</dbReference>
<dbReference type="Pfam" id="PF00085">
    <property type="entry name" value="Thioredoxin"/>
    <property type="match status" value="1"/>
</dbReference>
<accession>Q018D0</accession>
<organism evidence="2 4">
    <name type="scientific">Ostreococcus tauri</name>
    <name type="common">Marine green alga</name>
    <dbReference type="NCBI Taxonomy" id="70448"/>
    <lineage>
        <taxon>Eukaryota</taxon>
        <taxon>Viridiplantae</taxon>
        <taxon>Chlorophyta</taxon>
        <taxon>Mamiellophyceae</taxon>
        <taxon>Mamiellales</taxon>
        <taxon>Bathycoccaceae</taxon>
        <taxon>Ostreococcus</taxon>
    </lineage>
</organism>
<dbReference type="InParanoid" id="Q018D0"/>
<dbReference type="GeneID" id="9834386"/>
<evidence type="ECO:0000313" key="3">
    <source>
        <dbReference type="EMBL" id="OUS47748.1"/>
    </source>
</evidence>
<sequence length="134" mass="15137">MSRADDAAAPSTIASKPSFDVDSESAFARTLREHRDDLLVVNYTASWCKHCEKLRPTLDALRARGDRGVVYVDADVDALPFTAQHVRWTPTVAFYRKGRLVDDVPRARPQQVSDRVWLHSTIDPDERGGWGVMR</sequence>
<dbReference type="InterPro" id="IPR036249">
    <property type="entry name" value="Thioredoxin-like_sf"/>
</dbReference>
<accession>A0A1Y5IDV8</accession>
<keyword evidence="4" id="KW-1185">Reference proteome</keyword>